<evidence type="ECO:0000313" key="4">
    <source>
        <dbReference type="EMBL" id="KAK8928423.1"/>
    </source>
</evidence>
<dbReference type="SUPFAM" id="SSF101233">
    <property type="entry name" value="PWI domain"/>
    <property type="match status" value="1"/>
</dbReference>
<feature type="domain" description="PWI" evidence="3">
    <location>
        <begin position="27"/>
        <end position="125"/>
    </location>
</feature>
<feature type="region of interest" description="Disordered" evidence="2">
    <location>
        <begin position="587"/>
        <end position="609"/>
    </location>
</feature>
<dbReference type="Gene3D" id="1.20.1390.10">
    <property type="entry name" value="PWI domain"/>
    <property type="match status" value="1"/>
</dbReference>
<feature type="compositionally biased region" description="Polar residues" evidence="2">
    <location>
        <begin position="387"/>
        <end position="402"/>
    </location>
</feature>
<evidence type="ECO:0000259" key="3">
    <source>
        <dbReference type="PROSITE" id="PS51025"/>
    </source>
</evidence>
<dbReference type="AlphaFoldDB" id="A0AAP0FZX5"/>
<dbReference type="EMBL" id="JBBWWQ010000015">
    <property type="protein sequence ID" value="KAK8928423.1"/>
    <property type="molecule type" value="Genomic_DNA"/>
</dbReference>
<dbReference type="Proteomes" id="UP001418222">
    <property type="component" value="Unassembled WGS sequence"/>
</dbReference>
<dbReference type="GO" id="GO:0048024">
    <property type="term" value="P:regulation of mRNA splicing, via spliceosome"/>
    <property type="evidence" value="ECO:0007669"/>
    <property type="project" value="TreeGrafter"/>
</dbReference>
<accession>A0AAP0FZX5</accession>
<reference evidence="4 5" key="1">
    <citation type="journal article" date="2022" name="Nat. Plants">
        <title>Genomes of leafy and leafless Platanthera orchids illuminate the evolution of mycoheterotrophy.</title>
        <authorList>
            <person name="Li M.H."/>
            <person name="Liu K.W."/>
            <person name="Li Z."/>
            <person name="Lu H.C."/>
            <person name="Ye Q.L."/>
            <person name="Zhang D."/>
            <person name="Wang J.Y."/>
            <person name="Li Y.F."/>
            <person name="Zhong Z.M."/>
            <person name="Liu X."/>
            <person name="Yu X."/>
            <person name="Liu D.K."/>
            <person name="Tu X.D."/>
            <person name="Liu B."/>
            <person name="Hao Y."/>
            <person name="Liao X.Y."/>
            <person name="Jiang Y.T."/>
            <person name="Sun W.H."/>
            <person name="Chen J."/>
            <person name="Chen Y.Q."/>
            <person name="Ai Y."/>
            <person name="Zhai J.W."/>
            <person name="Wu S.S."/>
            <person name="Zhou Z."/>
            <person name="Hsiao Y.Y."/>
            <person name="Wu W.L."/>
            <person name="Chen Y.Y."/>
            <person name="Lin Y.F."/>
            <person name="Hsu J.L."/>
            <person name="Li C.Y."/>
            <person name="Wang Z.W."/>
            <person name="Zhao X."/>
            <person name="Zhong W.Y."/>
            <person name="Ma X.K."/>
            <person name="Ma L."/>
            <person name="Huang J."/>
            <person name="Chen G.Z."/>
            <person name="Huang M.Z."/>
            <person name="Huang L."/>
            <person name="Peng D.H."/>
            <person name="Luo Y.B."/>
            <person name="Zou S.Q."/>
            <person name="Chen S.P."/>
            <person name="Lan S."/>
            <person name="Tsai W.C."/>
            <person name="Van de Peer Y."/>
            <person name="Liu Z.J."/>
        </authorList>
    </citation>
    <scope>NUCLEOTIDE SEQUENCE [LARGE SCALE GENOMIC DNA]</scope>
    <source>
        <strain evidence="4">Lor287</strain>
    </source>
</reference>
<protein>
    <recommendedName>
        <fullName evidence="3">PWI domain-containing protein</fullName>
    </recommendedName>
</protein>
<dbReference type="PANTHER" id="PTHR23148">
    <property type="entry name" value="SERINE/ARGININE REGULATED NUCLEAR MATRIX PROTEIN"/>
    <property type="match status" value="1"/>
</dbReference>
<feature type="compositionally biased region" description="Basic and acidic residues" evidence="2">
    <location>
        <begin position="229"/>
        <end position="246"/>
    </location>
</feature>
<dbReference type="InterPro" id="IPR002483">
    <property type="entry name" value="PWI_dom"/>
</dbReference>
<dbReference type="PANTHER" id="PTHR23148:SF0">
    <property type="entry name" value="SERINE_ARGININE REPETITIVE MATRIX PROTEIN 1"/>
    <property type="match status" value="1"/>
</dbReference>
<feature type="compositionally biased region" description="Basic and acidic residues" evidence="2">
    <location>
        <begin position="127"/>
        <end position="163"/>
    </location>
</feature>
<dbReference type="PROSITE" id="PS51025">
    <property type="entry name" value="PWI"/>
    <property type="match status" value="1"/>
</dbReference>
<comment type="caution">
    <text evidence="4">The sequence shown here is derived from an EMBL/GenBank/DDBJ whole genome shotgun (WGS) entry which is preliminary data.</text>
</comment>
<dbReference type="InterPro" id="IPR036483">
    <property type="entry name" value="PWI_dom_sf"/>
</dbReference>
<dbReference type="GO" id="GO:0003723">
    <property type="term" value="F:RNA binding"/>
    <property type="evidence" value="ECO:0007669"/>
    <property type="project" value="TreeGrafter"/>
</dbReference>
<dbReference type="InterPro" id="IPR052225">
    <property type="entry name" value="Ser/Arg_repetitive_matrix"/>
</dbReference>
<organism evidence="4 5">
    <name type="scientific">Platanthera zijinensis</name>
    <dbReference type="NCBI Taxonomy" id="2320716"/>
    <lineage>
        <taxon>Eukaryota</taxon>
        <taxon>Viridiplantae</taxon>
        <taxon>Streptophyta</taxon>
        <taxon>Embryophyta</taxon>
        <taxon>Tracheophyta</taxon>
        <taxon>Spermatophyta</taxon>
        <taxon>Magnoliopsida</taxon>
        <taxon>Liliopsida</taxon>
        <taxon>Asparagales</taxon>
        <taxon>Orchidaceae</taxon>
        <taxon>Orchidoideae</taxon>
        <taxon>Orchideae</taxon>
        <taxon>Orchidinae</taxon>
        <taxon>Platanthera</taxon>
    </lineage>
</organism>
<keyword evidence="1" id="KW-0507">mRNA processing</keyword>
<evidence type="ECO:0000256" key="1">
    <source>
        <dbReference type="ARBA" id="ARBA00022664"/>
    </source>
</evidence>
<feature type="region of interest" description="Disordered" evidence="2">
    <location>
        <begin position="387"/>
        <end position="409"/>
    </location>
</feature>
<evidence type="ECO:0000313" key="5">
    <source>
        <dbReference type="Proteomes" id="UP001418222"/>
    </source>
</evidence>
<dbReference type="GO" id="GO:0006397">
    <property type="term" value="P:mRNA processing"/>
    <property type="evidence" value="ECO:0007669"/>
    <property type="project" value="UniProtKB-KW"/>
</dbReference>
<name>A0AAP0FZX5_9ASPA</name>
<proteinExistence type="predicted"/>
<feature type="compositionally biased region" description="Basic and acidic residues" evidence="2">
    <location>
        <begin position="181"/>
        <end position="201"/>
    </location>
</feature>
<feature type="region of interest" description="Disordered" evidence="2">
    <location>
        <begin position="229"/>
        <end position="277"/>
    </location>
</feature>
<evidence type="ECO:0000256" key="2">
    <source>
        <dbReference type="SAM" id="MobiDB-lite"/>
    </source>
</evidence>
<dbReference type="GO" id="GO:0005681">
    <property type="term" value="C:spliceosomal complex"/>
    <property type="evidence" value="ECO:0007669"/>
    <property type="project" value="TreeGrafter"/>
</dbReference>
<feature type="region of interest" description="Disordered" evidence="2">
    <location>
        <begin position="127"/>
        <end position="213"/>
    </location>
</feature>
<dbReference type="Pfam" id="PF01480">
    <property type="entry name" value="PWI"/>
    <property type="match status" value="1"/>
</dbReference>
<gene>
    <name evidence="4" type="ORF">KSP39_PZI017603</name>
</gene>
<keyword evidence="5" id="KW-1185">Reference proteome</keyword>
<dbReference type="SMART" id="SM00311">
    <property type="entry name" value="PWI"/>
    <property type="match status" value="1"/>
</dbReference>
<feature type="compositionally biased region" description="Acidic residues" evidence="2">
    <location>
        <begin position="589"/>
        <end position="605"/>
    </location>
</feature>
<sequence>MSGGFFRGTSADQDTRFSNKQAKLLKSQKFPPELDHLVDMTKVKMDVIRPWIATRATELLGFEDEVLINFVYGLLDVKLVDGKKIQIQLTGFMEKNTSKFMKELWNLLLSAQNNVSGVPQQFLDAKEEEQRKMKEENDKISQEIQKRKERGGRDLEREKLARMEDEDANPKSYKVGTDMLSRPRDSSAQPKEERKEDEHHSLKTGNGAVKINNGERRYTDECFENSRRWRQRVEKPKKMNRNRGDIEPGNPKNGKMENRSGKTYIPGSGVGEKPRGDNTFQQRQRALWAAAMAAARRHCRGTNDVSEHSRRRREFRSDVLRIWRKKSRIPAIKPRCRLRGTLAGRPIWTPYQHRRSPPHSPTTAPLSALQHLATSLPCRIYSSPPGSTHTWPDLPNSNSIPPSTAKDSHLNHFPRRRFHLGSSYTHLRLQIFHCLGQPTTCTSPSHTEVTAMPTTVLSATTEVTPDVDYSHPSEVLSSMSDLSLVSDPPLVTPTEGEPERRIESVVLCPSPTSPLLPSTGLVSTPTTYPFSDIAPTDPFLSVGLCRSPVVIALSHITTESSEPGVNLELTMSPIHWGTTPCDGTHLEDLDPSDEFYDDPPVEPPDEPPHLSEDAIQVSRLFTSFGRRTTSRWSESSHGLLKKSWRKRRSIRRRNVREHRRGIEDHVSRLVIHGHTIRLGVQRIEKPRLDASIVTDPLISGFSGRRPWKNRQRLLIDSKNRQRGGFRWSRLLRLMIRETSKSHPLGAKVSSRWR</sequence>